<sequence length="211" mass="22935">MARVSSNPRDRLIEAGTRLLDSEGPEALQARKVAAEIGASTMAVYTHFGGMNGLLEAIVSAAFERFGAALASAPRTDDPMADFFSMGYAYREFALASPQRYRLMFGLAAPQKFHVPETPVATATFDQLVAAVERIIATGRIREDDTVELAGRIWSMIHGVVLLELVGTFEQDGRALTHILGPMTVDMFVGMGDSRENAELSLRRATDAVRV</sequence>
<dbReference type="InterPro" id="IPR009057">
    <property type="entry name" value="Homeodomain-like_sf"/>
</dbReference>
<organism evidence="6 7">
    <name type="scientific">Mycolicibacter heraklionensis</name>
    <dbReference type="NCBI Taxonomy" id="512402"/>
    <lineage>
        <taxon>Bacteria</taxon>
        <taxon>Bacillati</taxon>
        <taxon>Actinomycetota</taxon>
        <taxon>Actinomycetes</taxon>
        <taxon>Mycobacteriales</taxon>
        <taxon>Mycobacteriaceae</taxon>
        <taxon>Mycolicibacter</taxon>
    </lineage>
</organism>
<dbReference type="KEGG" id="mher:K3U94_01890"/>
<dbReference type="AlphaFoldDB" id="A0A9X7WIK6"/>
<dbReference type="PROSITE" id="PS50977">
    <property type="entry name" value="HTH_TETR_2"/>
    <property type="match status" value="1"/>
</dbReference>
<dbReference type="PANTHER" id="PTHR30055:SF209">
    <property type="entry name" value="POSSIBLE TRANSCRIPTIONAL REGULATORY PROTEIN (PROBABLY TETR-FAMILY)"/>
    <property type="match status" value="1"/>
</dbReference>
<dbReference type="RefSeq" id="WP_220695401.1">
    <property type="nucleotide sequence ID" value="NZ_CP080997.1"/>
</dbReference>
<evidence type="ECO:0000256" key="2">
    <source>
        <dbReference type="ARBA" id="ARBA00023125"/>
    </source>
</evidence>
<dbReference type="GO" id="GO:0000976">
    <property type="term" value="F:transcription cis-regulatory region binding"/>
    <property type="evidence" value="ECO:0007669"/>
    <property type="project" value="TreeGrafter"/>
</dbReference>
<dbReference type="Gene3D" id="1.10.357.10">
    <property type="entry name" value="Tetracycline Repressor, domain 2"/>
    <property type="match status" value="1"/>
</dbReference>
<evidence type="ECO:0000256" key="4">
    <source>
        <dbReference type="PROSITE-ProRule" id="PRU00335"/>
    </source>
</evidence>
<dbReference type="Proteomes" id="UP000825008">
    <property type="component" value="Chromosome"/>
</dbReference>
<dbReference type="InterPro" id="IPR025996">
    <property type="entry name" value="MT1864/Rv1816-like_C"/>
</dbReference>
<evidence type="ECO:0000259" key="5">
    <source>
        <dbReference type="PROSITE" id="PS50977"/>
    </source>
</evidence>
<reference evidence="6" key="1">
    <citation type="submission" date="2021-08" db="EMBL/GenBank/DDBJ databases">
        <title>Whole genome sequencing of non-tuberculosis mycobacteria type-strains.</title>
        <authorList>
            <person name="Igarashi Y."/>
            <person name="Osugi A."/>
            <person name="Mitarai S."/>
        </authorList>
    </citation>
    <scope>NUCLEOTIDE SEQUENCE</scope>
    <source>
        <strain evidence="6">JCM 30995</strain>
    </source>
</reference>
<evidence type="ECO:0000313" key="7">
    <source>
        <dbReference type="Proteomes" id="UP000825008"/>
    </source>
</evidence>
<dbReference type="InterPro" id="IPR036271">
    <property type="entry name" value="Tet_transcr_reg_TetR-rel_C_sf"/>
</dbReference>
<evidence type="ECO:0000313" key="6">
    <source>
        <dbReference type="EMBL" id="QZA08124.1"/>
    </source>
</evidence>
<dbReference type="EMBL" id="CP080997">
    <property type="protein sequence ID" value="QZA08124.1"/>
    <property type="molecule type" value="Genomic_DNA"/>
</dbReference>
<proteinExistence type="predicted"/>
<protein>
    <submittedName>
        <fullName evidence="6">TetR/AcrR family transcriptional regulator</fullName>
    </submittedName>
</protein>
<dbReference type="InterPro" id="IPR050109">
    <property type="entry name" value="HTH-type_TetR-like_transc_reg"/>
</dbReference>
<keyword evidence="2 4" id="KW-0238">DNA-binding</keyword>
<dbReference type="PANTHER" id="PTHR30055">
    <property type="entry name" value="HTH-TYPE TRANSCRIPTIONAL REGULATOR RUTR"/>
    <property type="match status" value="1"/>
</dbReference>
<name>A0A9X7WIK6_9MYCO</name>
<evidence type="ECO:0000256" key="3">
    <source>
        <dbReference type="ARBA" id="ARBA00023163"/>
    </source>
</evidence>
<keyword evidence="1" id="KW-0805">Transcription regulation</keyword>
<dbReference type="SUPFAM" id="SSF48498">
    <property type="entry name" value="Tetracyclin repressor-like, C-terminal domain"/>
    <property type="match status" value="1"/>
</dbReference>
<evidence type="ECO:0000256" key="1">
    <source>
        <dbReference type="ARBA" id="ARBA00023015"/>
    </source>
</evidence>
<dbReference type="Pfam" id="PF00440">
    <property type="entry name" value="TetR_N"/>
    <property type="match status" value="1"/>
</dbReference>
<gene>
    <name evidence="6" type="ORF">K3U94_01890</name>
</gene>
<dbReference type="SUPFAM" id="SSF46689">
    <property type="entry name" value="Homeodomain-like"/>
    <property type="match status" value="1"/>
</dbReference>
<feature type="domain" description="HTH tetR-type" evidence="5">
    <location>
        <begin position="6"/>
        <end position="66"/>
    </location>
</feature>
<accession>A0A9X7WIK6</accession>
<dbReference type="GO" id="GO:0003700">
    <property type="term" value="F:DNA-binding transcription factor activity"/>
    <property type="evidence" value="ECO:0007669"/>
    <property type="project" value="TreeGrafter"/>
</dbReference>
<keyword evidence="3" id="KW-0804">Transcription</keyword>
<feature type="DNA-binding region" description="H-T-H motif" evidence="4">
    <location>
        <begin position="29"/>
        <end position="48"/>
    </location>
</feature>
<dbReference type="Pfam" id="PF13305">
    <property type="entry name" value="TetR_C_33"/>
    <property type="match status" value="1"/>
</dbReference>
<dbReference type="InterPro" id="IPR001647">
    <property type="entry name" value="HTH_TetR"/>
</dbReference>